<evidence type="ECO:0000313" key="16">
    <source>
        <dbReference type="EMBL" id="KAJ3690417.1"/>
    </source>
</evidence>
<dbReference type="InterPro" id="IPR001611">
    <property type="entry name" value="Leu-rich_rpt"/>
</dbReference>
<sequence length="893" mass="96230">MNTSGHYYLHGALLILLLMGASPPDSAEAATAMEKQILLQFKSNITSDPTNALSSWTSSNNPCLDYVGVFCDPFGAVQRIVIHQAGLVGVLSSSLGSLPSLQSLSLFGNSLSGGIPASYSSLSLTLHKLNLSRNALSGEVPSFLGQFVGLRLLDLSYNSFTGQIPEELFQNCVKTRYVSLSHNLLTGPVPDSIGNCTNLAGFDFSFNNLTGEFPPQICEPPTISYVSLRSNSLSGTVADKISNCGSLDLFDIGSNSFAGSVPFNLVSLVNITYFNVSWNKFDGQIPEISSCGKRLGYFDVSGNTLAGTVPAGISNCGALRFLDLGSNNLTGTIPNTIGGLKSLSVLRLSDNEGIMGQIPAELGGIDLLQVLDLGNLYLSGGIPESLSQCRFLLEMDLSGNQLQGEIPTSLYNLTYLKILDLHSNHLNGSIPSTIGNLTNLEALDLSINSLAGPIPPSLSGLTNLTRFNVSSNNLSGEIPYRGILRTFNASAFMQNPLLCGAPLSNNCPGRRAQRLRLPVIIAIVAAAIILVGVCIVCAMNISAYKKGGGGKVVEGEEKEEEEELEEEEEEIIASESTQPPPSVPSSGVIIGKLVLFSKSLPSRYEDWETGTKALLDKECVVGTGSIGTVYKASFESGVSIAVKKLDTLGQIRTQDEFEQEMGRLGALSHPNLVPFQGYYWSSNMQLILSEFVQNASLYDHLHGTRAHTELFWDRRFIIALGTARAISYLHHDCMPQVLHLNIKSTNILLDENYEAKLSDYGLGKLLPILGSFELAKFHTAVGYVAPELASQSLRYSDKCDVYSFGVILLEIVTGRKPVDSPGTAKVVVLRDYVREVLEEGVASDCFDRRLRGFVEAELIQVLKLGLVCTSEVPAKRPSMAEVVQFLESVRTSS</sequence>
<evidence type="ECO:0000256" key="5">
    <source>
        <dbReference type="ARBA" id="ARBA00022737"/>
    </source>
</evidence>
<evidence type="ECO:0000256" key="7">
    <source>
        <dbReference type="ARBA" id="ARBA00022840"/>
    </source>
</evidence>
<evidence type="ECO:0000256" key="14">
    <source>
        <dbReference type="SAM" id="SignalP"/>
    </source>
</evidence>
<reference evidence="16 17" key="1">
    <citation type="journal article" date="2022" name="Cell">
        <title>Repeat-based holocentromeres influence genome architecture and karyotype evolution.</title>
        <authorList>
            <person name="Hofstatter P.G."/>
            <person name="Thangavel G."/>
            <person name="Lux T."/>
            <person name="Neumann P."/>
            <person name="Vondrak T."/>
            <person name="Novak P."/>
            <person name="Zhang M."/>
            <person name="Costa L."/>
            <person name="Castellani M."/>
            <person name="Scott A."/>
            <person name="Toegelov H."/>
            <person name="Fuchs J."/>
            <person name="Mata-Sucre Y."/>
            <person name="Dias Y."/>
            <person name="Vanzela A.L.L."/>
            <person name="Huettel B."/>
            <person name="Almeida C.C.S."/>
            <person name="Simkova H."/>
            <person name="Souza G."/>
            <person name="Pedrosa-Harand A."/>
            <person name="Macas J."/>
            <person name="Mayer K.F.X."/>
            <person name="Houben A."/>
            <person name="Marques A."/>
        </authorList>
    </citation>
    <scope>NUCLEOTIDE SEQUENCE [LARGE SCALE GENOMIC DNA]</scope>
    <source>
        <strain evidence="16">RhyTen1mFocal</strain>
    </source>
</reference>
<dbReference type="GO" id="GO:0004672">
    <property type="term" value="F:protein kinase activity"/>
    <property type="evidence" value="ECO:0007669"/>
    <property type="project" value="InterPro"/>
</dbReference>
<dbReference type="Gene3D" id="3.30.200.20">
    <property type="entry name" value="Phosphorylase Kinase, domain 1"/>
    <property type="match status" value="1"/>
</dbReference>
<dbReference type="Gene3D" id="1.10.510.10">
    <property type="entry name" value="Transferase(Phosphotransferase) domain 1"/>
    <property type="match status" value="1"/>
</dbReference>
<dbReference type="Proteomes" id="UP001210211">
    <property type="component" value="Unassembled WGS sequence"/>
</dbReference>
<dbReference type="InterPro" id="IPR057013">
    <property type="entry name" value="LRR_ComC"/>
</dbReference>
<dbReference type="FunFam" id="3.80.10.10:FF:000129">
    <property type="entry name" value="Leucine-rich repeat receptor-like kinase"/>
    <property type="match status" value="1"/>
</dbReference>
<evidence type="ECO:0000256" key="9">
    <source>
        <dbReference type="ARBA" id="ARBA00023136"/>
    </source>
</evidence>
<proteinExistence type="predicted"/>
<evidence type="ECO:0000256" key="6">
    <source>
        <dbReference type="ARBA" id="ARBA00022741"/>
    </source>
</evidence>
<dbReference type="PROSITE" id="PS50011">
    <property type="entry name" value="PROTEIN_KINASE_DOM"/>
    <property type="match status" value="1"/>
</dbReference>
<dbReference type="FunFam" id="3.30.200.20:FF:000450">
    <property type="entry name" value="Putative LRR receptor-like serine/threonine-protein kinase"/>
    <property type="match status" value="1"/>
</dbReference>
<dbReference type="SUPFAM" id="SSF56112">
    <property type="entry name" value="Protein kinase-like (PK-like)"/>
    <property type="match status" value="1"/>
</dbReference>
<keyword evidence="2" id="KW-0433">Leucine-rich repeat</keyword>
<evidence type="ECO:0000256" key="13">
    <source>
        <dbReference type="SAM" id="Phobius"/>
    </source>
</evidence>
<dbReference type="GO" id="GO:0005524">
    <property type="term" value="F:ATP binding"/>
    <property type="evidence" value="ECO:0007669"/>
    <property type="project" value="UniProtKB-KW"/>
</dbReference>
<dbReference type="SUPFAM" id="SSF52058">
    <property type="entry name" value="L domain-like"/>
    <property type="match status" value="2"/>
</dbReference>
<keyword evidence="3 13" id="KW-0812">Transmembrane</keyword>
<keyword evidence="7" id="KW-0067">ATP-binding</keyword>
<feature type="coiled-coil region" evidence="12">
    <location>
        <begin position="550"/>
        <end position="577"/>
    </location>
</feature>
<dbReference type="Pfam" id="PF24141">
    <property type="entry name" value="LRR_ComC"/>
    <property type="match status" value="1"/>
</dbReference>
<feature type="domain" description="Protein kinase" evidence="15">
    <location>
        <begin position="615"/>
        <end position="886"/>
    </location>
</feature>
<evidence type="ECO:0000256" key="1">
    <source>
        <dbReference type="ARBA" id="ARBA00004479"/>
    </source>
</evidence>
<dbReference type="Pfam" id="PF00069">
    <property type="entry name" value="Pkinase"/>
    <property type="match status" value="1"/>
</dbReference>
<dbReference type="InterPro" id="IPR032675">
    <property type="entry name" value="LRR_dom_sf"/>
</dbReference>
<dbReference type="PRINTS" id="PR00019">
    <property type="entry name" value="LEURICHRPT"/>
</dbReference>
<comment type="caution">
    <text evidence="16">The sequence shown here is derived from an EMBL/GenBank/DDBJ whole genome shotgun (WGS) entry which is preliminary data.</text>
</comment>
<dbReference type="Gene3D" id="3.80.10.10">
    <property type="entry name" value="Ribonuclease Inhibitor"/>
    <property type="match status" value="2"/>
</dbReference>
<dbReference type="InterPro" id="IPR003591">
    <property type="entry name" value="Leu-rich_rpt_typical-subtyp"/>
</dbReference>
<dbReference type="Pfam" id="PF00560">
    <property type="entry name" value="LRR_1"/>
    <property type="match status" value="6"/>
</dbReference>
<dbReference type="PANTHER" id="PTHR48010">
    <property type="entry name" value="OS05G0588300 PROTEIN"/>
    <property type="match status" value="1"/>
</dbReference>
<accession>A0AAD5ZBL7</accession>
<keyword evidence="11" id="KW-0325">Glycoprotein</keyword>
<dbReference type="FunFam" id="3.80.10.10:FF:000486">
    <property type="entry name" value="probable LRR receptor-like serine/threonine-protein kinase At1g12460"/>
    <property type="match status" value="1"/>
</dbReference>
<evidence type="ECO:0000256" key="4">
    <source>
        <dbReference type="ARBA" id="ARBA00022729"/>
    </source>
</evidence>
<evidence type="ECO:0000256" key="3">
    <source>
        <dbReference type="ARBA" id="ARBA00022692"/>
    </source>
</evidence>
<dbReference type="SMART" id="SM00369">
    <property type="entry name" value="LRR_TYP"/>
    <property type="match status" value="5"/>
</dbReference>
<keyword evidence="9 13" id="KW-0472">Membrane</keyword>
<feature type="chain" id="PRO_5042200495" description="Protein kinase domain-containing protein" evidence="14">
    <location>
        <begin position="30"/>
        <end position="893"/>
    </location>
</feature>
<keyword evidence="5" id="KW-0677">Repeat</keyword>
<keyword evidence="17" id="KW-1185">Reference proteome</keyword>
<comment type="subcellular location">
    <subcellularLocation>
        <location evidence="1">Membrane</location>
        <topology evidence="1">Single-pass type I membrane protein</topology>
    </subcellularLocation>
</comment>
<keyword evidence="6" id="KW-0547">Nucleotide-binding</keyword>
<organism evidence="16 17">
    <name type="scientific">Rhynchospora tenuis</name>
    <dbReference type="NCBI Taxonomy" id="198213"/>
    <lineage>
        <taxon>Eukaryota</taxon>
        <taxon>Viridiplantae</taxon>
        <taxon>Streptophyta</taxon>
        <taxon>Embryophyta</taxon>
        <taxon>Tracheophyta</taxon>
        <taxon>Spermatophyta</taxon>
        <taxon>Magnoliopsida</taxon>
        <taxon>Liliopsida</taxon>
        <taxon>Poales</taxon>
        <taxon>Cyperaceae</taxon>
        <taxon>Cyperoideae</taxon>
        <taxon>Rhynchosporeae</taxon>
        <taxon>Rhynchospora</taxon>
    </lineage>
</organism>
<evidence type="ECO:0000256" key="12">
    <source>
        <dbReference type="SAM" id="Coils"/>
    </source>
</evidence>
<evidence type="ECO:0000259" key="15">
    <source>
        <dbReference type="PROSITE" id="PS50011"/>
    </source>
</evidence>
<evidence type="ECO:0000313" key="17">
    <source>
        <dbReference type="Proteomes" id="UP001210211"/>
    </source>
</evidence>
<protein>
    <recommendedName>
        <fullName evidence="15">Protein kinase domain-containing protein</fullName>
    </recommendedName>
</protein>
<dbReference type="CDD" id="cd14066">
    <property type="entry name" value="STKc_IRAK"/>
    <property type="match status" value="1"/>
</dbReference>
<keyword evidence="4 14" id="KW-0732">Signal</keyword>
<dbReference type="InterPro" id="IPR013210">
    <property type="entry name" value="LRR_N_plant-typ"/>
</dbReference>
<evidence type="ECO:0000256" key="11">
    <source>
        <dbReference type="ARBA" id="ARBA00023180"/>
    </source>
</evidence>
<feature type="signal peptide" evidence="14">
    <location>
        <begin position="1"/>
        <end position="29"/>
    </location>
</feature>
<dbReference type="Pfam" id="PF08263">
    <property type="entry name" value="LRRNT_2"/>
    <property type="match status" value="1"/>
</dbReference>
<dbReference type="Pfam" id="PF13855">
    <property type="entry name" value="LRR_8"/>
    <property type="match status" value="1"/>
</dbReference>
<keyword evidence="12" id="KW-0175">Coiled coil</keyword>
<dbReference type="InterPro" id="IPR050994">
    <property type="entry name" value="At_inactive_RLKs"/>
</dbReference>
<evidence type="ECO:0000256" key="2">
    <source>
        <dbReference type="ARBA" id="ARBA00022614"/>
    </source>
</evidence>
<keyword evidence="10" id="KW-0675">Receptor</keyword>
<dbReference type="AlphaFoldDB" id="A0AAD5ZBL7"/>
<evidence type="ECO:0000256" key="10">
    <source>
        <dbReference type="ARBA" id="ARBA00023170"/>
    </source>
</evidence>
<dbReference type="GO" id="GO:0016020">
    <property type="term" value="C:membrane"/>
    <property type="evidence" value="ECO:0007669"/>
    <property type="project" value="UniProtKB-SubCell"/>
</dbReference>
<evidence type="ECO:0000256" key="8">
    <source>
        <dbReference type="ARBA" id="ARBA00022989"/>
    </source>
</evidence>
<dbReference type="EMBL" id="JAMRDG010000002">
    <property type="protein sequence ID" value="KAJ3690417.1"/>
    <property type="molecule type" value="Genomic_DNA"/>
</dbReference>
<feature type="transmembrane region" description="Helical" evidence="13">
    <location>
        <begin position="517"/>
        <end position="541"/>
    </location>
</feature>
<name>A0AAD5ZBL7_9POAL</name>
<dbReference type="PANTHER" id="PTHR48010:SF44">
    <property type="entry name" value="F16P17.10 PROTEIN"/>
    <property type="match status" value="1"/>
</dbReference>
<dbReference type="InterPro" id="IPR011009">
    <property type="entry name" value="Kinase-like_dom_sf"/>
</dbReference>
<dbReference type="FunFam" id="1.10.510.10:FF:000267">
    <property type="entry name" value="probable LRR receptor-like serine/threonine-protein kinase IRK"/>
    <property type="match status" value="1"/>
</dbReference>
<dbReference type="InterPro" id="IPR000719">
    <property type="entry name" value="Prot_kinase_dom"/>
</dbReference>
<gene>
    <name evidence="16" type="ORF">LUZ61_019581</name>
</gene>
<keyword evidence="8 13" id="KW-1133">Transmembrane helix</keyword>